<name>A0A679JFS6_VARPD</name>
<accession>A0A679JFS6</accession>
<evidence type="ECO:0000313" key="1">
    <source>
        <dbReference type="EMBL" id="CAA2107736.1"/>
    </source>
</evidence>
<gene>
    <name evidence="1" type="ORF">VVAX_04383</name>
</gene>
<sequence length="239" mass="25160">MTPTNTTGAQALSDDERFEAFFYGSFRDAGFTVGGHPVSSTNARHIWDAALSSREQAGAVADLGTARDLTVHRFGCPALRDAVGCTCAAPGAAVAAREQEEPPATLEAALYKISRLQDALAIATNAIEFRGLRIKELGAALASREEAPAASADAAQYSFVCNAGCGVCAVKVAPFEYERTETLEGEHLGSKYQPQIVSACCGSEVHVYDNRADQWGEQVIIAAPEQSAKGLTMGGEDAK</sequence>
<dbReference type="EMBL" id="LR743507">
    <property type="protein sequence ID" value="CAA2107736.1"/>
    <property type="molecule type" value="Genomic_DNA"/>
</dbReference>
<dbReference type="RefSeq" id="WP_339091926.1">
    <property type="nucleotide sequence ID" value="NZ_LR743507.1"/>
</dbReference>
<dbReference type="AlphaFoldDB" id="A0A679JFS6"/>
<proteinExistence type="predicted"/>
<organism evidence="1">
    <name type="scientific">Variovorax paradoxus</name>
    <dbReference type="NCBI Taxonomy" id="34073"/>
    <lineage>
        <taxon>Bacteria</taxon>
        <taxon>Pseudomonadati</taxon>
        <taxon>Pseudomonadota</taxon>
        <taxon>Betaproteobacteria</taxon>
        <taxon>Burkholderiales</taxon>
        <taxon>Comamonadaceae</taxon>
        <taxon>Variovorax</taxon>
    </lineage>
</organism>
<protein>
    <submittedName>
        <fullName evidence="1">Uncharacterized protein</fullName>
    </submittedName>
</protein>
<reference evidence="1" key="1">
    <citation type="submission" date="2019-12" db="EMBL/GenBank/DDBJ databases">
        <authorList>
            <person name="Cremers G."/>
        </authorList>
    </citation>
    <scope>NUCLEOTIDE SEQUENCE</scope>
    <source>
        <strain evidence="1">Vvax</strain>
    </source>
</reference>